<dbReference type="Proteomes" id="UP001500886">
    <property type="component" value="Unassembled WGS sequence"/>
</dbReference>
<name>A0ABP6GGE7_9ACTN</name>
<dbReference type="EMBL" id="BAAASL010000019">
    <property type="protein sequence ID" value="GAA2722134.1"/>
    <property type="molecule type" value="Genomic_DNA"/>
</dbReference>
<accession>A0ABP6GGE7</accession>
<sequence length="213" mass="22638">MAALPSESSLTVVPPLRAPRALRPTTAPAGRHARRKLGLYDSWRTVGAAGAAVCVAWAAAVWVAMHLQADASLHSVALFVHLSTLVLGFGAVLVADYWGLLWMTGRCTLTEALSSTSRLHVPIWAGLAGLVFSGLFLHPNPFATPTLIKMVLVLVLTLNGLQAGLLDRRMAEQAERRAGGPTNALLAWGGATAVISQICWWGAVIIGFRNSTR</sequence>
<keyword evidence="1" id="KW-1133">Transmembrane helix</keyword>
<feature type="transmembrane region" description="Helical" evidence="1">
    <location>
        <begin position="45"/>
        <end position="64"/>
    </location>
</feature>
<evidence type="ECO:0000313" key="3">
    <source>
        <dbReference type="Proteomes" id="UP001500886"/>
    </source>
</evidence>
<evidence type="ECO:0000313" key="2">
    <source>
        <dbReference type="EMBL" id="GAA2722134.1"/>
    </source>
</evidence>
<protein>
    <recommendedName>
        <fullName evidence="4">DUF2269 family protein</fullName>
    </recommendedName>
</protein>
<organism evidence="2 3">
    <name type="scientific">Streptomyces luteosporeus</name>
    <dbReference type="NCBI Taxonomy" id="173856"/>
    <lineage>
        <taxon>Bacteria</taxon>
        <taxon>Bacillati</taxon>
        <taxon>Actinomycetota</taxon>
        <taxon>Actinomycetes</taxon>
        <taxon>Kitasatosporales</taxon>
        <taxon>Streptomycetaceae</taxon>
        <taxon>Streptomyces</taxon>
    </lineage>
</organism>
<evidence type="ECO:0008006" key="4">
    <source>
        <dbReference type="Google" id="ProtNLM"/>
    </source>
</evidence>
<keyword evidence="1" id="KW-0812">Transmembrane</keyword>
<comment type="caution">
    <text evidence="2">The sequence shown here is derived from an EMBL/GenBank/DDBJ whole genome shotgun (WGS) entry which is preliminary data.</text>
</comment>
<feature type="transmembrane region" description="Helical" evidence="1">
    <location>
        <begin position="76"/>
        <end position="99"/>
    </location>
</feature>
<reference evidence="3" key="1">
    <citation type="journal article" date="2019" name="Int. J. Syst. Evol. Microbiol.">
        <title>The Global Catalogue of Microorganisms (GCM) 10K type strain sequencing project: providing services to taxonomists for standard genome sequencing and annotation.</title>
        <authorList>
            <consortium name="The Broad Institute Genomics Platform"/>
            <consortium name="The Broad Institute Genome Sequencing Center for Infectious Disease"/>
            <person name="Wu L."/>
            <person name="Ma J."/>
        </authorList>
    </citation>
    <scope>NUCLEOTIDE SEQUENCE [LARGE SCALE GENOMIC DNA]</scope>
    <source>
        <strain evidence="3">JCM 4542</strain>
    </source>
</reference>
<keyword evidence="1" id="KW-0472">Membrane</keyword>
<keyword evidence="3" id="KW-1185">Reference proteome</keyword>
<gene>
    <name evidence="2" type="ORF">GCM10010315_46620</name>
</gene>
<proteinExistence type="predicted"/>
<feature type="transmembrane region" description="Helical" evidence="1">
    <location>
        <begin position="119"/>
        <end position="137"/>
    </location>
</feature>
<feature type="transmembrane region" description="Helical" evidence="1">
    <location>
        <begin position="146"/>
        <end position="165"/>
    </location>
</feature>
<evidence type="ECO:0000256" key="1">
    <source>
        <dbReference type="SAM" id="Phobius"/>
    </source>
</evidence>
<feature type="transmembrane region" description="Helical" evidence="1">
    <location>
        <begin position="185"/>
        <end position="208"/>
    </location>
</feature>
<dbReference type="RefSeq" id="WP_344437476.1">
    <property type="nucleotide sequence ID" value="NZ_BAAASL010000019.1"/>
</dbReference>